<evidence type="ECO:0000256" key="1">
    <source>
        <dbReference type="ARBA" id="ARBA00001917"/>
    </source>
</evidence>
<dbReference type="InterPro" id="IPR037350">
    <property type="entry name" value="LMO_FMN"/>
</dbReference>
<dbReference type="PANTHER" id="PTHR10578:SF143">
    <property type="entry name" value="FMN-DEPENDENT ALPHA-HYDROXY ACID DEHYDROGENASE PB1A11.03"/>
    <property type="match status" value="1"/>
</dbReference>
<accession>A0ABN6YGE0</accession>
<keyword evidence="6" id="KW-1185">Reference proteome</keyword>
<dbReference type="InterPro" id="IPR012133">
    <property type="entry name" value="Alpha-hydoxy_acid_DH_FMN"/>
</dbReference>
<dbReference type="PANTHER" id="PTHR10578">
    <property type="entry name" value="S -2-HYDROXY-ACID OXIDASE-RELATED"/>
    <property type="match status" value="1"/>
</dbReference>
<dbReference type="EMBL" id="AP027735">
    <property type="protein sequence ID" value="BDZ56502.1"/>
    <property type="molecule type" value="Genomic_DNA"/>
</dbReference>
<gene>
    <name evidence="5" type="ORF">GCM10025872_01590</name>
</gene>
<dbReference type="PIRSF" id="PIRSF000138">
    <property type="entry name" value="Al-hdrx_acd_dh"/>
    <property type="match status" value="1"/>
</dbReference>
<dbReference type="CDD" id="cd03332">
    <property type="entry name" value="LMO_FMN"/>
    <property type="match status" value="1"/>
</dbReference>
<organism evidence="5 6">
    <name type="scientific">Barrientosiimonas endolithica</name>
    <dbReference type="NCBI Taxonomy" id="1535208"/>
    <lineage>
        <taxon>Bacteria</taxon>
        <taxon>Bacillati</taxon>
        <taxon>Actinomycetota</taxon>
        <taxon>Actinomycetes</taxon>
        <taxon>Micrococcales</taxon>
        <taxon>Dermacoccaceae</taxon>
        <taxon>Barrientosiimonas</taxon>
    </lineage>
</organism>
<reference evidence="6" key="1">
    <citation type="journal article" date="2019" name="Int. J. Syst. Evol. Microbiol.">
        <title>The Global Catalogue of Microorganisms (GCM) 10K type strain sequencing project: providing services to taxonomists for standard genome sequencing and annotation.</title>
        <authorList>
            <consortium name="The Broad Institute Genomics Platform"/>
            <consortium name="The Broad Institute Genome Sequencing Center for Infectious Disease"/>
            <person name="Wu L."/>
            <person name="Ma J."/>
        </authorList>
    </citation>
    <scope>NUCLEOTIDE SEQUENCE [LARGE SCALE GENOMIC DNA]</scope>
    <source>
        <strain evidence="6">NBRC 110608</strain>
    </source>
</reference>
<protein>
    <submittedName>
        <fullName evidence="5">Oxidoreductase</fullName>
    </submittedName>
</protein>
<feature type="domain" description="FMN hydroxy acid dehydrogenase" evidence="4">
    <location>
        <begin position="24"/>
        <end position="431"/>
    </location>
</feature>
<evidence type="ECO:0000313" key="5">
    <source>
        <dbReference type="EMBL" id="BDZ56502.1"/>
    </source>
</evidence>
<keyword evidence="2" id="KW-0560">Oxidoreductase</keyword>
<dbReference type="PROSITE" id="PS51349">
    <property type="entry name" value="FMN_HYDROXY_ACID_DH_2"/>
    <property type="match status" value="1"/>
</dbReference>
<dbReference type="Pfam" id="PF01070">
    <property type="entry name" value="FMN_dh"/>
    <property type="match status" value="1"/>
</dbReference>
<dbReference type="PROSITE" id="PS00557">
    <property type="entry name" value="FMN_HYDROXY_ACID_DH_1"/>
    <property type="match status" value="1"/>
</dbReference>
<dbReference type="Proteomes" id="UP001321421">
    <property type="component" value="Chromosome"/>
</dbReference>
<dbReference type="InterPro" id="IPR000262">
    <property type="entry name" value="FMN-dep_DH"/>
</dbReference>
<evidence type="ECO:0000259" key="4">
    <source>
        <dbReference type="PROSITE" id="PS51349"/>
    </source>
</evidence>
<evidence type="ECO:0000256" key="3">
    <source>
        <dbReference type="ARBA" id="ARBA00024042"/>
    </source>
</evidence>
<dbReference type="SUPFAM" id="SSF51395">
    <property type="entry name" value="FMN-linked oxidoreductases"/>
    <property type="match status" value="1"/>
</dbReference>
<dbReference type="InterPro" id="IPR013785">
    <property type="entry name" value="Aldolase_TIM"/>
</dbReference>
<comment type="similarity">
    <text evidence="3">Belongs to the FMN-dependent alpha-hydroxy acid dehydrogenase family.</text>
</comment>
<name>A0ABN6YGE0_9MICO</name>
<evidence type="ECO:0000313" key="6">
    <source>
        <dbReference type="Proteomes" id="UP001321421"/>
    </source>
</evidence>
<comment type="cofactor">
    <cofactor evidence="1">
        <name>FMN</name>
        <dbReference type="ChEBI" id="CHEBI:58210"/>
    </cofactor>
</comment>
<evidence type="ECO:0000256" key="2">
    <source>
        <dbReference type="ARBA" id="ARBA00023002"/>
    </source>
</evidence>
<dbReference type="InterPro" id="IPR008259">
    <property type="entry name" value="FMN_hydac_DH_AS"/>
</dbReference>
<dbReference type="Gene3D" id="3.20.20.70">
    <property type="entry name" value="Aldolase class I"/>
    <property type="match status" value="1"/>
</dbReference>
<dbReference type="InterPro" id="IPR037396">
    <property type="entry name" value="FMN_HAD"/>
</dbReference>
<sequence>MAGMSESIGRNAQSRIYRRGVLGHRPGVPFSPDRLREKAVRAMSTTARAYVDGGAGNGDTMRANRAAFDRWRIVPRMMRDTRERDQSVELFGRRLPSPFLTCPIGVAEMVHGEHDLAVARGARDAGVPMIVSTQASASTEQIAAELGDHERWYQLYWSSDDALVESFVRRAERAGCSAIVVTLDTTLLGWRTQDLDLGYLPFARGMGIAQYTADPVFRERVAERVANPPAEPGEPLPRPRPGAVRSLATLSRTYPGRTVDNLRSLEPRVAVETFLDLFSRQDLTWENLQWLTSRTSLPVLVKGIQHPDDAELAVGAGAAGVIVSNHGGRQVDGAVGSLDALPAVVERVGGRTTVLFDSGIRCAADAFKALALGADAVCIGRPWVYGLALGGAEGVRQVLEGFRAELDLTMALSGVTSIGEITAETLVRADPRPA</sequence>
<proteinExistence type="inferred from homology"/>